<gene>
    <name evidence="8" type="ORF">NP493_4g03010</name>
</gene>
<dbReference type="InterPro" id="IPR011598">
    <property type="entry name" value="bHLH_dom"/>
</dbReference>
<dbReference type="Pfam" id="PF00010">
    <property type="entry name" value="HLH"/>
    <property type="match status" value="1"/>
</dbReference>
<evidence type="ECO:0000313" key="8">
    <source>
        <dbReference type="EMBL" id="KAK2193941.1"/>
    </source>
</evidence>
<dbReference type="EMBL" id="JAODUO010000004">
    <property type="protein sequence ID" value="KAK2193941.1"/>
    <property type="molecule type" value="Genomic_DNA"/>
</dbReference>
<keyword evidence="3" id="KW-0238">DNA-binding</keyword>
<dbReference type="InterPro" id="IPR050283">
    <property type="entry name" value="E-box_TF_Regulators"/>
</dbReference>
<keyword evidence="2" id="KW-0805">Transcription regulation</keyword>
<dbReference type="Proteomes" id="UP001209878">
    <property type="component" value="Unassembled WGS sequence"/>
</dbReference>
<keyword evidence="5" id="KW-0539">Nucleus</keyword>
<dbReference type="AlphaFoldDB" id="A0AAD9PG29"/>
<dbReference type="GO" id="GO:0046983">
    <property type="term" value="F:protein dimerization activity"/>
    <property type="evidence" value="ECO:0007669"/>
    <property type="project" value="InterPro"/>
</dbReference>
<evidence type="ECO:0000256" key="4">
    <source>
        <dbReference type="ARBA" id="ARBA00023163"/>
    </source>
</evidence>
<evidence type="ECO:0000256" key="3">
    <source>
        <dbReference type="ARBA" id="ARBA00023125"/>
    </source>
</evidence>
<reference evidence="8" key="1">
    <citation type="journal article" date="2023" name="Mol. Biol. Evol.">
        <title>Third-Generation Sequencing Reveals the Adaptive Role of the Epigenome in Three Deep-Sea Polychaetes.</title>
        <authorList>
            <person name="Perez M."/>
            <person name="Aroh O."/>
            <person name="Sun Y."/>
            <person name="Lan Y."/>
            <person name="Juniper S.K."/>
            <person name="Young C.R."/>
            <person name="Angers B."/>
            <person name="Qian P.Y."/>
        </authorList>
    </citation>
    <scope>NUCLEOTIDE SEQUENCE</scope>
    <source>
        <strain evidence="8">R07B-5</strain>
    </source>
</reference>
<feature type="compositionally biased region" description="Polar residues" evidence="6">
    <location>
        <begin position="10"/>
        <end position="20"/>
    </location>
</feature>
<dbReference type="SMART" id="SM00353">
    <property type="entry name" value="HLH"/>
    <property type="match status" value="1"/>
</dbReference>
<proteinExistence type="predicted"/>
<evidence type="ECO:0000259" key="7">
    <source>
        <dbReference type="PROSITE" id="PS50888"/>
    </source>
</evidence>
<feature type="region of interest" description="Disordered" evidence="6">
    <location>
        <begin position="1"/>
        <end position="41"/>
    </location>
</feature>
<comment type="subcellular location">
    <subcellularLocation>
        <location evidence="1">Nucleus</location>
    </subcellularLocation>
</comment>
<organism evidence="8 9">
    <name type="scientific">Ridgeia piscesae</name>
    <name type="common">Tubeworm</name>
    <dbReference type="NCBI Taxonomy" id="27915"/>
    <lineage>
        <taxon>Eukaryota</taxon>
        <taxon>Metazoa</taxon>
        <taxon>Spiralia</taxon>
        <taxon>Lophotrochozoa</taxon>
        <taxon>Annelida</taxon>
        <taxon>Polychaeta</taxon>
        <taxon>Sedentaria</taxon>
        <taxon>Canalipalpata</taxon>
        <taxon>Sabellida</taxon>
        <taxon>Siboglinidae</taxon>
        <taxon>Ridgeia</taxon>
    </lineage>
</organism>
<evidence type="ECO:0000256" key="2">
    <source>
        <dbReference type="ARBA" id="ARBA00023015"/>
    </source>
</evidence>
<keyword evidence="4" id="KW-0804">Transcription</keyword>
<evidence type="ECO:0000256" key="5">
    <source>
        <dbReference type="ARBA" id="ARBA00023242"/>
    </source>
</evidence>
<dbReference type="GO" id="GO:0000981">
    <property type="term" value="F:DNA-binding transcription factor activity, RNA polymerase II-specific"/>
    <property type="evidence" value="ECO:0007669"/>
    <property type="project" value="TreeGrafter"/>
</dbReference>
<dbReference type="PANTHER" id="PTHR23349:SF72">
    <property type="entry name" value="HLH54F"/>
    <property type="match status" value="1"/>
</dbReference>
<accession>A0AAD9PG29</accession>
<evidence type="ECO:0000313" key="9">
    <source>
        <dbReference type="Proteomes" id="UP001209878"/>
    </source>
</evidence>
<dbReference type="InterPro" id="IPR036638">
    <property type="entry name" value="HLH_DNA-bd_sf"/>
</dbReference>
<dbReference type="Gene3D" id="4.10.280.10">
    <property type="entry name" value="Helix-loop-helix DNA-binding domain"/>
    <property type="match status" value="1"/>
</dbReference>
<sequence length="134" mass="14791">MGRRRRETCENATAGSSGESSELDTDSDRPSRGSTANNRERARMRVLSAAFGRLKNTLPWVPQDTKLSKLDTLRMASCYIANLAELLEHDPGDTQTDAAAATDRPPARLKLRTGFHRSVSLVRVSSSFCCRVHV</sequence>
<keyword evidence="9" id="KW-1185">Reference proteome</keyword>
<dbReference type="FunFam" id="4.10.280.10:FF:000010">
    <property type="entry name" value="Scleraxis bHLH transcription factor"/>
    <property type="match status" value="1"/>
</dbReference>
<protein>
    <recommendedName>
        <fullName evidence="7">BHLH domain-containing protein</fullName>
    </recommendedName>
</protein>
<evidence type="ECO:0000256" key="1">
    <source>
        <dbReference type="ARBA" id="ARBA00004123"/>
    </source>
</evidence>
<name>A0AAD9PG29_RIDPI</name>
<feature type="domain" description="BHLH" evidence="7">
    <location>
        <begin position="31"/>
        <end position="83"/>
    </location>
</feature>
<evidence type="ECO:0000256" key="6">
    <source>
        <dbReference type="SAM" id="MobiDB-lite"/>
    </source>
</evidence>
<dbReference type="SUPFAM" id="SSF47459">
    <property type="entry name" value="HLH, helix-loop-helix DNA-binding domain"/>
    <property type="match status" value="1"/>
</dbReference>
<dbReference type="GO" id="GO:0005634">
    <property type="term" value="C:nucleus"/>
    <property type="evidence" value="ECO:0007669"/>
    <property type="project" value="UniProtKB-SubCell"/>
</dbReference>
<dbReference type="GO" id="GO:0000977">
    <property type="term" value="F:RNA polymerase II transcription regulatory region sequence-specific DNA binding"/>
    <property type="evidence" value="ECO:0007669"/>
    <property type="project" value="TreeGrafter"/>
</dbReference>
<comment type="caution">
    <text evidence="8">The sequence shown here is derived from an EMBL/GenBank/DDBJ whole genome shotgun (WGS) entry which is preliminary data.</text>
</comment>
<dbReference type="PANTHER" id="PTHR23349">
    <property type="entry name" value="BASIC HELIX-LOOP-HELIX TRANSCRIPTION FACTOR, TWIST"/>
    <property type="match status" value="1"/>
</dbReference>
<dbReference type="GO" id="GO:0032502">
    <property type="term" value="P:developmental process"/>
    <property type="evidence" value="ECO:0007669"/>
    <property type="project" value="TreeGrafter"/>
</dbReference>
<dbReference type="PROSITE" id="PS50888">
    <property type="entry name" value="BHLH"/>
    <property type="match status" value="1"/>
</dbReference>